<keyword evidence="3" id="KW-1185">Reference proteome</keyword>
<dbReference type="Proteomes" id="UP000533598">
    <property type="component" value="Unassembled WGS sequence"/>
</dbReference>
<reference evidence="2 3" key="1">
    <citation type="submission" date="2020-08" db="EMBL/GenBank/DDBJ databases">
        <title>Sequencing the genomes of 1000 actinobacteria strains.</title>
        <authorList>
            <person name="Klenk H.-P."/>
        </authorList>
    </citation>
    <scope>NUCLEOTIDE SEQUENCE [LARGE SCALE GENOMIC DNA]</scope>
    <source>
        <strain evidence="2 3">DSM 44230</strain>
    </source>
</reference>
<protein>
    <submittedName>
        <fullName evidence="2">Uncharacterized protein</fullName>
    </submittedName>
</protein>
<gene>
    <name evidence="2" type="ORF">HNR67_005812</name>
</gene>
<name>A0A7W7CEI1_9PSEU</name>
<organism evidence="2 3">
    <name type="scientific">Crossiella cryophila</name>
    <dbReference type="NCBI Taxonomy" id="43355"/>
    <lineage>
        <taxon>Bacteria</taxon>
        <taxon>Bacillati</taxon>
        <taxon>Actinomycetota</taxon>
        <taxon>Actinomycetes</taxon>
        <taxon>Pseudonocardiales</taxon>
        <taxon>Pseudonocardiaceae</taxon>
        <taxon>Crossiella</taxon>
    </lineage>
</organism>
<feature type="transmembrane region" description="Helical" evidence="1">
    <location>
        <begin position="9"/>
        <end position="35"/>
    </location>
</feature>
<keyword evidence="1" id="KW-0812">Transmembrane</keyword>
<keyword evidence="1" id="KW-1133">Transmembrane helix</keyword>
<proteinExistence type="predicted"/>
<evidence type="ECO:0000313" key="2">
    <source>
        <dbReference type="EMBL" id="MBB4679694.1"/>
    </source>
</evidence>
<feature type="transmembrane region" description="Helical" evidence="1">
    <location>
        <begin position="47"/>
        <end position="69"/>
    </location>
</feature>
<dbReference type="EMBL" id="JACHMH010000001">
    <property type="protein sequence ID" value="MBB4679694.1"/>
    <property type="molecule type" value="Genomic_DNA"/>
</dbReference>
<accession>A0A7W7CEI1</accession>
<keyword evidence="1" id="KW-0472">Membrane</keyword>
<evidence type="ECO:0000256" key="1">
    <source>
        <dbReference type="SAM" id="Phobius"/>
    </source>
</evidence>
<evidence type="ECO:0000313" key="3">
    <source>
        <dbReference type="Proteomes" id="UP000533598"/>
    </source>
</evidence>
<comment type="caution">
    <text evidence="2">The sequence shown here is derived from an EMBL/GenBank/DDBJ whole genome shotgun (WGS) entry which is preliminary data.</text>
</comment>
<sequence>MNTCSRTRFVVGIIGALLILAIGTIVIGLVVRLVFPVQFSAGDHYQLSPFGIGFGVSAIYLVWLGYLALRRRH</sequence>
<dbReference type="AlphaFoldDB" id="A0A7W7CEI1"/>
<dbReference type="RefSeq" id="WP_185005410.1">
    <property type="nucleotide sequence ID" value="NZ_BAAAUI010000001.1"/>
</dbReference>